<dbReference type="NCBIfam" id="TIGR00621">
    <property type="entry name" value="ssb"/>
    <property type="match status" value="1"/>
</dbReference>
<feature type="region of interest" description="Disordered" evidence="4">
    <location>
        <begin position="140"/>
        <end position="180"/>
    </location>
</feature>
<sequence length="180" mass="19549">MAVESGNVGTRGTRPRRRRTDNEIITTICGNVATDPKSSTTAKGQTLTSFRLASTPRKFDQEVQGYVDGETTWVNVSCWGSLALNADRSLRKGQPVVVTGALRGREWQSEDGRSGKDFELNAHTLGHDLRRGCADFQKVSRAGHERRPVAPVDEGRTPAGELMAEPVADGEEREVLAATA</sequence>
<dbReference type="PANTHER" id="PTHR10302">
    <property type="entry name" value="SINGLE-STRANDED DNA-BINDING PROTEIN"/>
    <property type="match status" value="1"/>
</dbReference>
<dbReference type="RefSeq" id="WP_345717708.1">
    <property type="nucleotide sequence ID" value="NZ_BAABFP010000007.1"/>
</dbReference>
<evidence type="ECO:0000256" key="1">
    <source>
        <dbReference type="ARBA" id="ARBA00023125"/>
    </source>
</evidence>
<reference evidence="6" key="1">
    <citation type="journal article" date="2019" name="Int. J. Syst. Evol. Microbiol.">
        <title>The Global Catalogue of Microorganisms (GCM) 10K type strain sequencing project: providing services to taxonomists for standard genome sequencing and annotation.</title>
        <authorList>
            <consortium name="The Broad Institute Genomics Platform"/>
            <consortium name="The Broad Institute Genome Sequencing Center for Infectious Disease"/>
            <person name="Wu L."/>
            <person name="Ma J."/>
        </authorList>
    </citation>
    <scope>NUCLEOTIDE SEQUENCE [LARGE SCALE GENOMIC DNA]</scope>
    <source>
        <strain evidence="6">KACC 14249</strain>
    </source>
</reference>
<evidence type="ECO:0000256" key="4">
    <source>
        <dbReference type="SAM" id="MobiDB-lite"/>
    </source>
</evidence>
<dbReference type="PROSITE" id="PS50935">
    <property type="entry name" value="SSB"/>
    <property type="match status" value="1"/>
</dbReference>
<evidence type="ECO:0000256" key="3">
    <source>
        <dbReference type="RuleBase" id="RU000524"/>
    </source>
</evidence>
<organism evidence="5 6">
    <name type="scientific">Angustibacter luteus</name>
    <dbReference type="NCBI Taxonomy" id="658456"/>
    <lineage>
        <taxon>Bacteria</taxon>
        <taxon>Bacillati</taxon>
        <taxon>Actinomycetota</taxon>
        <taxon>Actinomycetes</taxon>
        <taxon>Kineosporiales</taxon>
        <taxon>Kineosporiaceae</taxon>
    </lineage>
</organism>
<evidence type="ECO:0000256" key="2">
    <source>
        <dbReference type="PROSITE-ProRule" id="PRU00252"/>
    </source>
</evidence>
<accession>A0ABW1JII4</accession>
<dbReference type="Proteomes" id="UP001596189">
    <property type="component" value="Unassembled WGS sequence"/>
</dbReference>
<dbReference type="InterPro" id="IPR012340">
    <property type="entry name" value="NA-bd_OB-fold"/>
</dbReference>
<dbReference type="CDD" id="cd04496">
    <property type="entry name" value="SSB_OBF"/>
    <property type="match status" value="1"/>
</dbReference>
<dbReference type="InterPro" id="IPR011344">
    <property type="entry name" value="ssDNA-bd"/>
</dbReference>
<name>A0ABW1JII4_9ACTN</name>
<proteinExistence type="predicted"/>
<feature type="region of interest" description="Disordered" evidence="4">
    <location>
        <begin position="1"/>
        <end position="20"/>
    </location>
</feature>
<evidence type="ECO:0000313" key="6">
    <source>
        <dbReference type="Proteomes" id="UP001596189"/>
    </source>
</evidence>
<dbReference type="InterPro" id="IPR000424">
    <property type="entry name" value="Primosome_PriB/ssb"/>
</dbReference>
<evidence type="ECO:0000313" key="5">
    <source>
        <dbReference type="EMBL" id="MFC6009182.1"/>
    </source>
</evidence>
<dbReference type="GO" id="GO:0003677">
    <property type="term" value="F:DNA binding"/>
    <property type="evidence" value="ECO:0007669"/>
    <property type="project" value="UniProtKB-KW"/>
</dbReference>
<dbReference type="PANTHER" id="PTHR10302:SF0">
    <property type="entry name" value="SINGLE-STRANDED DNA-BINDING PROTEIN, MITOCHONDRIAL"/>
    <property type="match status" value="1"/>
</dbReference>
<feature type="compositionally biased region" description="Basic and acidic residues" evidence="4">
    <location>
        <begin position="142"/>
        <end position="156"/>
    </location>
</feature>
<dbReference type="Pfam" id="PF00436">
    <property type="entry name" value="SSB"/>
    <property type="match status" value="1"/>
</dbReference>
<comment type="caution">
    <text evidence="5">The sequence shown here is derived from an EMBL/GenBank/DDBJ whole genome shotgun (WGS) entry which is preliminary data.</text>
</comment>
<gene>
    <name evidence="5" type="ORF">ACFQDO_18785</name>
</gene>
<keyword evidence="6" id="KW-1185">Reference proteome</keyword>
<dbReference type="Gene3D" id="2.40.50.140">
    <property type="entry name" value="Nucleic acid-binding proteins"/>
    <property type="match status" value="1"/>
</dbReference>
<dbReference type="SUPFAM" id="SSF50249">
    <property type="entry name" value="Nucleic acid-binding proteins"/>
    <property type="match status" value="1"/>
</dbReference>
<keyword evidence="1 2" id="KW-0238">DNA-binding</keyword>
<protein>
    <recommendedName>
        <fullName evidence="3">Single-stranded DNA-binding protein</fullName>
    </recommendedName>
</protein>
<dbReference type="EMBL" id="JBHSRD010000008">
    <property type="protein sequence ID" value="MFC6009182.1"/>
    <property type="molecule type" value="Genomic_DNA"/>
</dbReference>